<gene>
    <name evidence="2" type="ORF">LEP1GSC188_0215</name>
</gene>
<proteinExistence type="predicted"/>
<accession>M3EN65</accession>
<evidence type="ECO:0000313" key="2">
    <source>
        <dbReference type="EMBL" id="EMF82488.1"/>
    </source>
</evidence>
<dbReference type="Proteomes" id="UP000011770">
    <property type="component" value="Unassembled WGS sequence"/>
</dbReference>
<dbReference type="EMBL" id="AHOR02000022">
    <property type="protein sequence ID" value="EMF82488.1"/>
    <property type="molecule type" value="Genomic_DNA"/>
</dbReference>
<evidence type="ECO:0000256" key="1">
    <source>
        <dbReference type="SAM" id="MobiDB-lite"/>
    </source>
</evidence>
<reference evidence="2 3" key="1">
    <citation type="submission" date="2013-01" db="EMBL/GenBank/DDBJ databases">
        <authorList>
            <person name="Harkins D.M."/>
            <person name="Durkin A.S."/>
            <person name="Brinkac L.M."/>
            <person name="Haft D.H."/>
            <person name="Selengut J.D."/>
            <person name="Sanka R."/>
            <person name="DePew J."/>
            <person name="Purushe J."/>
            <person name="Tulsiani S.M."/>
            <person name="Graham G.C."/>
            <person name="Burns M.-A."/>
            <person name="Dohnt M.F."/>
            <person name="Smythe L.D."/>
            <person name="McKay D.B."/>
            <person name="Craig S.B."/>
            <person name="Vinetz J.M."/>
            <person name="Sutton G.G."/>
            <person name="Nierman W.C."/>
            <person name="Fouts D.E."/>
        </authorList>
    </citation>
    <scope>NUCLEOTIDE SEQUENCE [LARGE SCALE GENOMIC DNA]</scope>
    <source>
        <strain evidence="2 3">LT2116</strain>
    </source>
</reference>
<feature type="compositionally biased region" description="Polar residues" evidence="1">
    <location>
        <begin position="15"/>
        <end position="25"/>
    </location>
</feature>
<protein>
    <submittedName>
        <fullName evidence="2">Uncharacterized protein</fullName>
    </submittedName>
</protein>
<feature type="region of interest" description="Disordered" evidence="1">
    <location>
        <begin position="1"/>
        <end position="25"/>
    </location>
</feature>
<evidence type="ECO:0000313" key="3">
    <source>
        <dbReference type="Proteomes" id="UP000011770"/>
    </source>
</evidence>
<dbReference type="AlphaFoldDB" id="M3EN65"/>
<comment type="caution">
    <text evidence="2">The sequence shown here is derived from an EMBL/GenBank/DDBJ whole genome shotgun (WGS) entry which is preliminary data.</text>
</comment>
<sequence>MNGSYKNSKQEGKKNFQNCSDQNSNERSSEFKKEYFYPLNQIFDSKDKILKLRSALMWVRRDSFFRRNLNFVNLFLNVGTTTNRDFTNKF</sequence>
<organism evidence="2 3">
    <name type="scientific">Leptospira weilii serovar Topaz str. LT2116</name>
    <dbReference type="NCBI Taxonomy" id="1088540"/>
    <lineage>
        <taxon>Bacteria</taxon>
        <taxon>Pseudomonadati</taxon>
        <taxon>Spirochaetota</taxon>
        <taxon>Spirochaetia</taxon>
        <taxon>Leptospirales</taxon>
        <taxon>Leptospiraceae</taxon>
        <taxon>Leptospira</taxon>
    </lineage>
</organism>
<name>M3EN65_9LEPT</name>